<comment type="caution">
    <text evidence="7">The sequence shown here is derived from an EMBL/GenBank/DDBJ whole genome shotgun (WGS) entry which is preliminary data.</text>
</comment>
<evidence type="ECO:0000259" key="6">
    <source>
        <dbReference type="PROSITE" id="PS50977"/>
    </source>
</evidence>
<evidence type="ECO:0000313" key="8">
    <source>
        <dbReference type="Proteomes" id="UP001500689"/>
    </source>
</evidence>
<evidence type="ECO:0000256" key="4">
    <source>
        <dbReference type="PROSITE-ProRule" id="PRU00335"/>
    </source>
</evidence>
<accession>A0ABP6W530</accession>
<evidence type="ECO:0000256" key="5">
    <source>
        <dbReference type="SAM" id="MobiDB-lite"/>
    </source>
</evidence>
<feature type="region of interest" description="Disordered" evidence="5">
    <location>
        <begin position="1"/>
        <end position="22"/>
    </location>
</feature>
<gene>
    <name evidence="7" type="ORF">GCM10022222_32800</name>
</gene>
<dbReference type="PROSITE" id="PS50977">
    <property type="entry name" value="HTH_TETR_2"/>
    <property type="match status" value="1"/>
</dbReference>
<evidence type="ECO:0000256" key="1">
    <source>
        <dbReference type="ARBA" id="ARBA00023015"/>
    </source>
</evidence>
<dbReference type="SUPFAM" id="SSF46689">
    <property type="entry name" value="Homeodomain-like"/>
    <property type="match status" value="1"/>
</dbReference>
<dbReference type="PANTHER" id="PTHR30055:SF234">
    <property type="entry name" value="HTH-TYPE TRANSCRIPTIONAL REGULATOR BETI"/>
    <property type="match status" value="1"/>
</dbReference>
<dbReference type="InterPro" id="IPR001647">
    <property type="entry name" value="HTH_TetR"/>
</dbReference>
<dbReference type="Pfam" id="PF00440">
    <property type="entry name" value="TetR_N"/>
    <property type="match status" value="1"/>
</dbReference>
<reference evidence="8" key="1">
    <citation type="journal article" date="2019" name="Int. J. Syst. Evol. Microbiol.">
        <title>The Global Catalogue of Microorganisms (GCM) 10K type strain sequencing project: providing services to taxonomists for standard genome sequencing and annotation.</title>
        <authorList>
            <consortium name="The Broad Institute Genomics Platform"/>
            <consortium name="The Broad Institute Genome Sequencing Center for Infectious Disease"/>
            <person name="Wu L."/>
            <person name="Ma J."/>
        </authorList>
    </citation>
    <scope>NUCLEOTIDE SEQUENCE [LARGE SCALE GENOMIC DNA]</scope>
    <source>
        <strain evidence="8">JCM 16898</strain>
    </source>
</reference>
<dbReference type="InterPro" id="IPR036271">
    <property type="entry name" value="Tet_transcr_reg_TetR-rel_C_sf"/>
</dbReference>
<name>A0ABP6W530_9PSEU</name>
<dbReference type="Pfam" id="PF13305">
    <property type="entry name" value="TetR_C_33"/>
    <property type="match status" value="1"/>
</dbReference>
<organism evidence="7 8">
    <name type="scientific">Amycolatopsis ultiminotia</name>
    <dbReference type="NCBI Taxonomy" id="543629"/>
    <lineage>
        <taxon>Bacteria</taxon>
        <taxon>Bacillati</taxon>
        <taxon>Actinomycetota</taxon>
        <taxon>Actinomycetes</taxon>
        <taxon>Pseudonocardiales</taxon>
        <taxon>Pseudonocardiaceae</taxon>
        <taxon>Amycolatopsis</taxon>
    </lineage>
</organism>
<dbReference type="Gene3D" id="1.10.357.10">
    <property type="entry name" value="Tetracycline Repressor, domain 2"/>
    <property type="match status" value="1"/>
</dbReference>
<evidence type="ECO:0000256" key="3">
    <source>
        <dbReference type="ARBA" id="ARBA00023163"/>
    </source>
</evidence>
<keyword evidence="3" id="KW-0804">Transcription</keyword>
<evidence type="ECO:0000313" key="7">
    <source>
        <dbReference type="EMBL" id="GAA3546594.1"/>
    </source>
</evidence>
<dbReference type="InterPro" id="IPR050109">
    <property type="entry name" value="HTH-type_TetR-like_transc_reg"/>
</dbReference>
<dbReference type="SUPFAM" id="SSF48498">
    <property type="entry name" value="Tetracyclin repressor-like, C-terminal domain"/>
    <property type="match status" value="1"/>
</dbReference>
<proteinExistence type="predicted"/>
<keyword evidence="8" id="KW-1185">Reference proteome</keyword>
<dbReference type="InterPro" id="IPR009057">
    <property type="entry name" value="Homeodomain-like_sf"/>
</dbReference>
<sequence>MGTGAEEPVGRRARNPRGQGERLRADTVAALARLVSDDERMRPVSVSLRELAREAGVTAPAIYRHFSSVNEVAWAVALDGFARLLAAMDEAAGQGGSGAERLIAQAQAYAAFAAEHRGHFRLMFLVEPAVFEVSAEAAPPARELVERWRRAASGLREDGIEVGDVDAAAMYLWTAVHGRIALSPLINSVWERGDIRRFVELMVHEIVLVGGRS</sequence>
<dbReference type="InterPro" id="IPR025996">
    <property type="entry name" value="MT1864/Rv1816-like_C"/>
</dbReference>
<keyword evidence="2 4" id="KW-0238">DNA-binding</keyword>
<protein>
    <submittedName>
        <fullName evidence="7">TetR/AcrR family transcriptional regulator</fullName>
    </submittedName>
</protein>
<keyword evidence="1" id="KW-0805">Transcription regulation</keyword>
<dbReference type="RefSeq" id="WP_344860542.1">
    <property type="nucleotide sequence ID" value="NZ_BAAAZN010000006.1"/>
</dbReference>
<dbReference type="EMBL" id="BAAAZN010000006">
    <property type="protein sequence ID" value="GAA3546594.1"/>
    <property type="molecule type" value="Genomic_DNA"/>
</dbReference>
<feature type="domain" description="HTH tetR-type" evidence="6">
    <location>
        <begin position="21"/>
        <end position="84"/>
    </location>
</feature>
<dbReference type="Proteomes" id="UP001500689">
    <property type="component" value="Unassembled WGS sequence"/>
</dbReference>
<dbReference type="PANTHER" id="PTHR30055">
    <property type="entry name" value="HTH-TYPE TRANSCRIPTIONAL REGULATOR RUTR"/>
    <property type="match status" value="1"/>
</dbReference>
<evidence type="ECO:0000256" key="2">
    <source>
        <dbReference type="ARBA" id="ARBA00023125"/>
    </source>
</evidence>
<feature type="DNA-binding region" description="H-T-H motif" evidence="4">
    <location>
        <begin position="47"/>
        <end position="66"/>
    </location>
</feature>